<dbReference type="InterPro" id="IPR013520">
    <property type="entry name" value="Ribonucl_H"/>
</dbReference>
<keyword evidence="10" id="KW-0460">Magnesium</keyword>
<evidence type="ECO:0000259" key="15">
    <source>
        <dbReference type="PROSITE" id="PS51784"/>
    </source>
</evidence>
<dbReference type="PIRSF" id="PIRSF000977">
    <property type="entry name" value="Exodeoxyribonuclease_I"/>
    <property type="match status" value="1"/>
</dbReference>
<dbReference type="InterPro" id="IPR036397">
    <property type="entry name" value="RNaseH_sf"/>
</dbReference>
<evidence type="ECO:0000256" key="5">
    <source>
        <dbReference type="ARBA" id="ARBA00022722"/>
    </source>
</evidence>
<comment type="catalytic activity">
    <reaction evidence="1 14">
        <text>Exonucleolytic cleavage in the 3'- to 5'-direction to yield nucleoside 5'-phosphates.</text>
        <dbReference type="EC" id="3.1.11.1"/>
    </reaction>
</comment>
<evidence type="ECO:0000259" key="16">
    <source>
        <dbReference type="PROSITE" id="PS51785"/>
    </source>
</evidence>
<evidence type="ECO:0000256" key="12">
    <source>
        <dbReference type="ARBA" id="ARBA00023204"/>
    </source>
</evidence>
<keyword evidence="11" id="KW-0238">DNA-binding</keyword>
<evidence type="ECO:0000256" key="11">
    <source>
        <dbReference type="ARBA" id="ARBA00023125"/>
    </source>
</evidence>
<evidence type="ECO:0000256" key="9">
    <source>
        <dbReference type="ARBA" id="ARBA00022839"/>
    </source>
</evidence>
<evidence type="ECO:0000256" key="2">
    <source>
        <dbReference type="ARBA" id="ARBA00001946"/>
    </source>
</evidence>
<comment type="cofactor">
    <cofactor evidence="2">
        <name>Mg(2+)</name>
        <dbReference type="ChEBI" id="CHEBI:18420"/>
    </cofactor>
</comment>
<dbReference type="InterPro" id="IPR038649">
    <property type="entry name" value="EXOI_SH3_sf"/>
</dbReference>
<dbReference type="CDD" id="cd06138">
    <property type="entry name" value="ExoI_N"/>
    <property type="match status" value="1"/>
</dbReference>
<keyword evidence="12 14" id="KW-0234">DNA repair</keyword>
<gene>
    <name evidence="17" type="primary">sbcB</name>
    <name evidence="17" type="ORF">RM532_10110</name>
</gene>
<dbReference type="GO" id="GO:0008310">
    <property type="term" value="F:single-stranded DNA 3'-5' DNA exonuclease activity"/>
    <property type="evidence" value="ECO:0007669"/>
    <property type="project" value="UniProtKB-EC"/>
</dbReference>
<evidence type="ECO:0000256" key="6">
    <source>
        <dbReference type="ARBA" id="ARBA00022723"/>
    </source>
</evidence>
<dbReference type="PROSITE" id="PS51784">
    <property type="entry name" value="EXOI_SH3"/>
    <property type="match status" value="1"/>
</dbReference>
<dbReference type="EMBL" id="JAVRIB010000009">
    <property type="protein sequence ID" value="MDT0635308.1"/>
    <property type="molecule type" value="Genomic_DNA"/>
</dbReference>
<keyword evidence="7 14" id="KW-0227">DNA damage</keyword>
<evidence type="ECO:0000256" key="14">
    <source>
        <dbReference type="PIRNR" id="PIRNR000977"/>
    </source>
</evidence>
<dbReference type="Pfam" id="PF26016">
    <property type="entry name" value="ExoI_C"/>
    <property type="match status" value="1"/>
</dbReference>
<keyword evidence="8 14" id="KW-0378">Hydrolase</keyword>
<dbReference type="NCBIfam" id="NF008746">
    <property type="entry name" value="PRK11779.1"/>
    <property type="match status" value="1"/>
</dbReference>
<proteinExistence type="predicted"/>
<evidence type="ECO:0000313" key="18">
    <source>
        <dbReference type="Proteomes" id="UP001251857"/>
    </source>
</evidence>
<evidence type="ECO:0000256" key="7">
    <source>
        <dbReference type="ARBA" id="ARBA00022763"/>
    </source>
</evidence>
<dbReference type="RefSeq" id="WP_311653203.1">
    <property type="nucleotide sequence ID" value="NZ_JAVRIB010000009.1"/>
</dbReference>
<feature type="domain" description="ExoI SH3-like" evidence="15">
    <location>
        <begin position="197"/>
        <end position="352"/>
    </location>
</feature>
<evidence type="ECO:0000256" key="13">
    <source>
        <dbReference type="ARBA" id="ARBA00046792"/>
    </source>
</evidence>
<dbReference type="Gene3D" id="3.30.1520.20">
    <property type="entry name" value="Exonuclease ExoI, domain 2"/>
    <property type="match status" value="1"/>
</dbReference>
<evidence type="ECO:0000256" key="3">
    <source>
        <dbReference type="ARBA" id="ARBA00012108"/>
    </source>
</evidence>
<dbReference type="Pfam" id="PF08411">
    <property type="entry name" value="ExoI_SH3"/>
    <property type="match status" value="1"/>
</dbReference>
<dbReference type="InterPro" id="IPR034747">
    <property type="entry name" value="EXOI_SH3"/>
</dbReference>
<dbReference type="Proteomes" id="UP001251857">
    <property type="component" value="Unassembled WGS sequence"/>
</dbReference>
<dbReference type="SUPFAM" id="SSF53098">
    <property type="entry name" value="Ribonuclease H-like"/>
    <property type="match status" value="1"/>
</dbReference>
<keyword evidence="18" id="KW-1185">Reference proteome</keyword>
<accession>A0ABU3C165</accession>
<comment type="subunit">
    <text evidence="13">Monomer. Interacts with ssb (via C-terminus); this interaction stimulates the exonuclease activity by recruiting the enzyme to its substrate.</text>
</comment>
<keyword evidence="5 14" id="KW-0540">Nuclease</keyword>
<dbReference type="InterPro" id="IPR023607">
    <property type="entry name" value="Exodeoxyribonuclease_I"/>
</dbReference>
<sequence length="478" mass="54014">MAATTYYWHDYETFGANPRFDWPSQFAGIRTDADFNVIGDPLVVYCQPPTDRLPEPAACLITGITPQKAEREGLPEPEFIAAIHAELARPGTCGVGYNSLRFDDEITRHALWRNFFDPYRREWADGCSRWDIIDMVRLTYALRPDGIEWPTRDDGAPSFKLEHLAAANNLEQARAHDALSDVHATIGLARLIRERQPRLYEFVQANRDKASARALLDVDNHRPVLHVSEKFPAELGCLSLVMPVVAHPVNRNAVIAFDLRHDPSELLTLPPEDIHERLFTPAADLPEGVARIPLKGIHINKCPVLAPAGMLSPAEAQRLQLDGDTLRRHRDALMADIDTVSAKVQAVFAKGEFDDQRDPEQDLYGGFVPDADRAACERVRRADGAELAADPPAFEDPRLRELLFRYRARYFPDTLDAGDREEWQSWRERRLTHAPDGGLTLDDYDELLAQLPDHIDGDAAKMQILLDLKAWGDQLRRF</sequence>
<evidence type="ECO:0000256" key="10">
    <source>
        <dbReference type="ARBA" id="ARBA00022842"/>
    </source>
</evidence>
<reference evidence="17 18" key="1">
    <citation type="submission" date="2023-09" db="EMBL/GenBank/DDBJ databases">
        <authorList>
            <person name="Rey-Velasco X."/>
        </authorList>
    </citation>
    <scope>NUCLEOTIDE SEQUENCE [LARGE SCALE GENOMIC DNA]</scope>
    <source>
        <strain evidence="17 18">W335</strain>
    </source>
</reference>
<dbReference type="Gene3D" id="1.20.1280.70">
    <property type="entry name" value="Exonuclease ExoI, domain 3"/>
    <property type="match status" value="1"/>
</dbReference>
<comment type="caution">
    <text evidence="17">The sequence shown here is derived from an EMBL/GenBank/DDBJ whole genome shotgun (WGS) entry which is preliminary data.</text>
</comment>
<dbReference type="Gene3D" id="3.30.420.10">
    <property type="entry name" value="Ribonuclease H-like superfamily/Ribonuclease H"/>
    <property type="match status" value="1"/>
</dbReference>
<feature type="domain" description="ExoI C-terminal" evidence="16">
    <location>
        <begin position="355"/>
        <end position="476"/>
    </location>
</feature>
<dbReference type="EC" id="3.1.11.1" evidence="3 14"/>
<organism evidence="17 18">
    <name type="scientific">Spectribacter hydrogenoxidans</name>
    <dbReference type="NCBI Taxonomy" id="3075608"/>
    <lineage>
        <taxon>Bacteria</taxon>
        <taxon>Pseudomonadati</taxon>
        <taxon>Pseudomonadota</taxon>
        <taxon>Gammaproteobacteria</taxon>
        <taxon>Salinisphaerales</taxon>
        <taxon>Salinisphaeraceae</taxon>
        <taxon>Spectribacter</taxon>
    </lineage>
</organism>
<dbReference type="Gene3D" id="1.10.287.1240">
    <property type="match status" value="1"/>
</dbReference>
<name>A0ABU3C165_9GAMM</name>
<keyword evidence="9 14" id="KW-0269">Exonuclease</keyword>
<dbReference type="InterPro" id="IPR012337">
    <property type="entry name" value="RNaseH-like_sf"/>
</dbReference>
<evidence type="ECO:0000256" key="1">
    <source>
        <dbReference type="ARBA" id="ARBA00000563"/>
    </source>
</evidence>
<dbReference type="InterPro" id="IPR058561">
    <property type="entry name" value="Exonuc_1_C"/>
</dbReference>
<keyword evidence="6" id="KW-0479">Metal-binding</keyword>
<protein>
    <recommendedName>
        <fullName evidence="4 14">Exodeoxyribonuclease I</fullName>
        <ecNumber evidence="3 14">3.1.11.1</ecNumber>
    </recommendedName>
</protein>
<dbReference type="Pfam" id="PF00929">
    <property type="entry name" value="RNase_T"/>
    <property type="match status" value="1"/>
</dbReference>
<evidence type="ECO:0000256" key="4">
    <source>
        <dbReference type="ARBA" id="ARBA00019900"/>
    </source>
</evidence>
<dbReference type="PROSITE" id="PS51785">
    <property type="entry name" value="EXOI_C"/>
    <property type="match status" value="1"/>
</dbReference>
<evidence type="ECO:0000256" key="8">
    <source>
        <dbReference type="ARBA" id="ARBA00022801"/>
    </source>
</evidence>
<dbReference type="InterPro" id="IPR013620">
    <property type="entry name" value="Exonuc_1_SH3"/>
</dbReference>
<evidence type="ECO:0000313" key="17">
    <source>
        <dbReference type="EMBL" id="MDT0635308.1"/>
    </source>
</evidence>